<dbReference type="OMA" id="SDWPPAN"/>
<dbReference type="eggNOG" id="KOG1975">
    <property type="taxonomic scope" value="Eukaryota"/>
</dbReference>
<keyword evidence="11" id="KW-1185">Reference proteome</keyword>
<dbReference type="SUPFAM" id="SSF53335">
    <property type="entry name" value="S-adenosyl-L-methionine-dependent methyltransferases"/>
    <property type="match status" value="1"/>
</dbReference>
<dbReference type="InterPro" id="IPR029063">
    <property type="entry name" value="SAM-dependent_MTases_sf"/>
</dbReference>
<dbReference type="EMBL" id="AGNL01046720">
    <property type="protein sequence ID" value="EJK47696.1"/>
    <property type="molecule type" value="Genomic_DNA"/>
</dbReference>
<dbReference type="Proteomes" id="UP000266841">
    <property type="component" value="Unassembled WGS sequence"/>
</dbReference>
<dbReference type="GO" id="GO:0003723">
    <property type="term" value="F:RNA binding"/>
    <property type="evidence" value="ECO:0007669"/>
    <property type="project" value="UniProtKB-KW"/>
</dbReference>
<dbReference type="InterPro" id="IPR004971">
    <property type="entry name" value="mRNA_G-N7_MeTrfase_dom"/>
</dbReference>
<feature type="compositionally biased region" description="Low complexity" evidence="8">
    <location>
        <begin position="36"/>
        <end position="47"/>
    </location>
</feature>
<dbReference type="Gene3D" id="3.40.50.150">
    <property type="entry name" value="Vaccinia Virus protein VP39"/>
    <property type="match status" value="1"/>
</dbReference>
<keyword evidence="5" id="KW-0694">RNA-binding</keyword>
<dbReference type="GO" id="GO:0005634">
    <property type="term" value="C:nucleus"/>
    <property type="evidence" value="ECO:0007669"/>
    <property type="project" value="TreeGrafter"/>
</dbReference>
<name>K0RFL8_THAOC</name>
<comment type="catalytic activity">
    <reaction evidence="7">
        <text>a 5'-end (5'-triphosphoguanosine)-ribonucleoside in mRNA + S-adenosyl-L-methionine = a 5'-end (N(7)-methyl 5'-triphosphoguanosine)-ribonucleoside in mRNA + S-adenosyl-L-homocysteine</text>
        <dbReference type="Rhea" id="RHEA:67008"/>
        <dbReference type="Rhea" id="RHEA-COMP:17166"/>
        <dbReference type="Rhea" id="RHEA-COMP:17167"/>
        <dbReference type="ChEBI" id="CHEBI:57856"/>
        <dbReference type="ChEBI" id="CHEBI:59789"/>
        <dbReference type="ChEBI" id="CHEBI:156461"/>
        <dbReference type="ChEBI" id="CHEBI:167617"/>
        <dbReference type="EC" id="2.1.1.56"/>
    </reaction>
</comment>
<feature type="region of interest" description="Disordered" evidence="8">
    <location>
        <begin position="1"/>
        <end position="61"/>
    </location>
</feature>
<comment type="caution">
    <text evidence="10">The sequence shown here is derived from an EMBL/GenBank/DDBJ whole genome shotgun (WGS) entry which is preliminary data.</text>
</comment>
<accession>K0RFL8</accession>
<organism evidence="10 11">
    <name type="scientific">Thalassiosira oceanica</name>
    <name type="common">Marine diatom</name>
    <dbReference type="NCBI Taxonomy" id="159749"/>
    <lineage>
        <taxon>Eukaryota</taxon>
        <taxon>Sar</taxon>
        <taxon>Stramenopiles</taxon>
        <taxon>Ochrophyta</taxon>
        <taxon>Bacillariophyta</taxon>
        <taxon>Coscinodiscophyceae</taxon>
        <taxon>Thalassiosirophycidae</taxon>
        <taxon>Thalassiosirales</taxon>
        <taxon>Thalassiosiraceae</taxon>
        <taxon>Thalassiosira</taxon>
    </lineage>
</organism>
<evidence type="ECO:0000313" key="11">
    <source>
        <dbReference type="Proteomes" id="UP000266841"/>
    </source>
</evidence>
<dbReference type="PANTHER" id="PTHR12189">
    <property type="entry name" value="MRNA GUANINE-7- METHYLTRANSFERASE"/>
    <property type="match status" value="1"/>
</dbReference>
<feature type="compositionally biased region" description="Gly residues" evidence="8">
    <location>
        <begin position="8"/>
        <end position="23"/>
    </location>
</feature>
<feature type="compositionally biased region" description="Gly residues" evidence="8">
    <location>
        <begin position="381"/>
        <end position="392"/>
    </location>
</feature>
<evidence type="ECO:0000256" key="5">
    <source>
        <dbReference type="ARBA" id="ARBA00022884"/>
    </source>
</evidence>
<dbReference type="Pfam" id="PF03291">
    <property type="entry name" value="mRNA_G-N7_MeTrfase"/>
    <property type="match status" value="1"/>
</dbReference>
<feature type="compositionally biased region" description="Basic residues" evidence="8">
    <location>
        <begin position="217"/>
        <end position="228"/>
    </location>
</feature>
<evidence type="ECO:0000256" key="4">
    <source>
        <dbReference type="ARBA" id="ARBA00022691"/>
    </source>
</evidence>
<feature type="compositionally biased region" description="Basic and acidic residues" evidence="8">
    <location>
        <begin position="253"/>
        <end position="280"/>
    </location>
</feature>
<protein>
    <recommendedName>
        <fullName evidence="1">mRNA (guanine-N(7))-methyltransferase</fullName>
        <ecNumber evidence="1">2.1.1.56</ecNumber>
    </recommendedName>
</protein>
<dbReference type="InterPro" id="IPR039753">
    <property type="entry name" value="RG7MT1"/>
</dbReference>
<dbReference type="PROSITE" id="PS51562">
    <property type="entry name" value="RNA_CAP0_MT"/>
    <property type="match status" value="1"/>
</dbReference>
<gene>
    <name evidence="10" type="ORF">THAOC_33571</name>
</gene>
<keyword evidence="2" id="KW-0489">Methyltransferase</keyword>
<dbReference type="GO" id="GO:0004482">
    <property type="term" value="F:mRNA 5'-cap (guanine-N7-)-methyltransferase activity"/>
    <property type="evidence" value="ECO:0007669"/>
    <property type="project" value="UniProtKB-EC"/>
</dbReference>
<keyword evidence="6" id="KW-0506">mRNA capping</keyword>
<evidence type="ECO:0000256" key="2">
    <source>
        <dbReference type="ARBA" id="ARBA00022603"/>
    </source>
</evidence>
<evidence type="ECO:0000259" key="9">
    <source>
        <dbReference type="PROSITE" id="PS51562"/>
    </source>
</evidence>
<feature type="domain" description="MRNA cap 0 methyltransferase" evidence="9">
    <location>
        <begin position="84"/>
        <end position="180"/>
    </location>
</feature>
<keyword evidence="6" id="KW-0507">mRNA processing</keyword>
<evidence type="ECO:0000313" key="10">
    <source>
        <dbReference type="EMBL" id="EJK47696.1"/>
    </source>
</evidence>
<dbReference type="EC" id="2.1.1.56" evidence="1"/>
<keyword evidence="4" id="KW-0949">S-adenosyl-L-methionine</keyword>
<proteinExistence type="predicted"/>
<evidence type="ECO:0000256" key="1">
    <source>
        <dbReference type="ARBA" id="ARBA00011926"/>
    </source>
</evidence>
<evidence type="ECO:0000256" key="7">
    <source>
        <dbReference type="ARBA" id="ARBA00044712"/>
    </source>
</evidence>
<dbReference type="AlphaFoldDB" id="K0RFL8"/>
<feature type="compositionally biased region" description="Basic residues" evidence="8">
    <location>
        <begin position="354"/>
        <end position="371"/>
    </location>
</feature>
<dbReference type="OrthoDB" id="10248867at2759"/>
<evidence type="ECO:0000256" key="6">
    <source>
        <dbReference type="ARBA" id="ARBA00023042"/>
    </source>
</evidence>
<dbReference type="PANTHER" id="PTHR12189:SF2">
    <property type="entry name" value="MRNA CAP GUANINE-N7 METHYLTRANSFERASE"/>
    <property type="match status" value="1"/>
</dbReference>
<evidence type="ECO:0000256" key="3">
    <source>
        <dbReference type="ARBA" id="ARBA00022679"/>
    </source>
</evidence>
<feature type="compositionally biased region" description="Basic residues" evidence="8">
    <location>
        <begin position="304"/>
        <end position="320"/>
    </location>
</feature>
<sequence>GSDWPPANGGGDGDGWDAGGSTGLGSWSAVPASELGPSSSDAAAPRSAGDDGGDSGNYHEGDQANEAAKFYDGLTRDLGTRADSRLYHMRNFNGWVKATQIAELDPDTTGAPVPAGGRRRGRRAPLRVLDLACGKGGDLTKWTLHGRGLENYVGVDVARGSLMDAAKRARDMSRRGDGTTLGGAQPAVVEHPVGKPGGQDVGPAVRPGRGGRDLRVRPVRRRVHPVRHTLHDVVQGEGASVLPHGLEPPRGGGEPDRHDDRREGRRGEAHGPRGRPEVRRARPARGHRQGRDRGGRRGQAAEGRRRRRRRRGRGRLRGQRRVPPPFPRLHAPPDLPPGRHPRLRLRTQVLLHPLRGRRPRRRGGRRRRPSRVARAGPRPRGAGGGGRHGVGGRVELPRFLRRPVRPGAAPERSQRALQHERPEQVGERERGGVGGQRDVRRAQVQEGEGAVASAGGGCGSGEGDMLLNFELVTPSRESPRGQRQRKCDGAKAVCGTVDGFVIMMMMPAA</sequence>
<reference evidence="10 11" key="1">
    <citation type="journal article" date="2012" name="Genome Biol.">
        <title>Genome and low-iron response of an oceanic diatom adapted to chronic iron limitation.</title>
        <authorList>
            <person name="Lommer M."/>
            <person name="Specht M."/>
            <person name="Roy A.S."/>
            <person name="Kraemer L."/>
            <person name="Andreson R."/>
            <person name="Gutowska M.A."/>
            <person name="Wolf J."/>
            <person name="Bergner S.V."/>
            <person name="Schilhabel M.B."/>
            <person name="Klostermeier U.C."/>
            <person name="Beiko R.G."/>
            <person name="Rosenstiel P."/>
            <person name="Hippler M."/>
            <person name="Laroche J."/>
        </authorList>
    </citation>
    <scope>NUCLEOTIDE SEQUENCE [LARGE SCALE GENOMIC DNA]</scope>
    <source>
        <strain evidence="10 11">CCMP1005</strain>
    </source>
</reference>
<feature type="region of interest" description="Disordered" evidence="8">
    <location>
        <begin position="173"/>
        <end position="436"/>
    </location>
</feature>
<feature type="non-terminal residue" evidence="10">
    <location>
        <position position="1"/>
    </location>
</feature>
<keyword evidence="3" id="KW-0808">Transferase</keyword>
<feature type="compositionally biased region" description="Basic and acidic residues" evidence="8">
    <location>
        <begin position="412"/>
        <end position="436"/>
    </location>
</feature>
<evidence type="ECO:0000256" key="8">
    <source>
        <dbReference type="SAM" id="MobiDB-lite"/>
    </source>
</evidence>